<dbReference type="InterPro" id="IPR013083">
    <property type="entry name" value="Znf_RING/FYVE/PHD"/>
</dbReference>
<dbReference type="InterPro" id="IPR052085">
    <property type="entry name" value="WD-SAM-U-box"/>
</dbReference>
<dbReference type="PANTHER" id="PTHR46573">
    <property type="entry name" value="WD REPEAT, SAM AND U-BOX DOMAIN-CONTAINING PROTEIN 1"/>
    <property type="match status" value="1"/>
</dbReference>
<feature type="signal peptide" evidence="2">
    <location>
        <begin position="1"/>
        <end position="21"/>
    </location>
</feature>
<dbReference type="SUPFAM" id="SSF57850">
    <property type="entry name" value="RING/U-box"/>
    <property type="match status" value="1"/>
</dbReference>
<dbReference type="InterPro" id="IPR003613">
    <property type="entry name" value="Ubox_domain"/>
</dbReference>
<dbReference type="Gene3D" id="3.30.40.10">
    <property type="entry name" value="Zinc/RING finger domain, C3HC4 (zinc finger)"/>
    <property type="match status" value="1"/>
</dbReference>
<accession>A0A7S1N5Q0</accession>
<dbReference type="Pfam" id="PF04564">
    <property type="entry name" value="U-box"/>
    <property type="match status" value="1"/>
</dbReference>
<keyword evidence="1" id="KW-0175">Coiled coil</keyword>
<feature type="domain" description="U-box" evidence="3">
    <location>
        <begin position="215"/>
        <end position="289"/>
    </location>
</feature>
<dbReference type="PROSITE" id="PS51698">
    <property type="entry name" value="U_BOX"/>
    <property type="match status" value="1"/>
</dbReference>
<evidence type="ECO:0000313" key="4">
    <source>
        <dbReference type="EMBL" id="CAD8998546.1"/>
    </source>
</evidence>
<gene>
    <name evidence="4" type="ORF">EGYM00392_LOCUS9616</name>
</gene>
<evidence type="ECO:0000259" key="3">
    <source>
        <dbReference type="PROSITE" id="PS51698"/>
    </source>
</evidence>
<reference evidence="4" key="1">
    <citation type="submission" date="2021-01" db="EMBL/GenBank/DDBJ databases">
        <authorList>
            <person name="Corre E."/>
            <person name="Pelletier E."/>
            <person name="Niang G."/>
            <person name="Scheremetjew M."/>
            <person name="Finn R."/>
            <person name="Kale V."/>
            <person name="Holt S."/>
            <person name="Cochrane G."/>
            <person name="Meng A."/>
            <person name="Brown T."/>
            <person name="Cohen L."/>
        </authorList>
    </citation>
    <scope>NUCLEOTIDE SEQUENCE</scope>
    <source>
        <strain evidence="4">NIES-381</strain>
    </source>
</reference>
<proteinExistence type="predicted"/>
<feature type="chain" id="PRO_5031108271" description="U-box domain-containing protein" evidence="2">
    <location>
        <begin position="22"/>
        <end position="304"/>
    </location>
</feature>
<dbReference type="GO" id="GO:0016567">
    <property type="term" value="P:protein ubiquitination"/>
    <property type="evidence" value="ECO:0007669"/>
    <property type="project" value="InterPro"/>
</dbReference>
<dbReference type="EMBL" id="HBGA01025945">
    <property type="protein sequence ID" value="CAD8998546.1"/>
    <property type="molecule type" value="Transcribed_RNA"/>
</dbReference>
<feature type="coiled-coil region" evidence="1">
    <location>
        <begin position="85"/>
        <end position="112"/>
    </location>
</feature>
<name>A0A7S1N5Q0_9EUGL</name>
<dbReference type="SMART" id="SM00504">
    <property type="entry name" value="Ubox"/>
    <property type="match status" value="1"/>
</dbReference>
<sequence length="304" mass="33741">MTPAGWLSLIALGLHWAVAWGGHNKPSNTSNTGCKCSSECDFTLLGMTKWCYVEARSCDVDGCLCRYWLLSKWDYCNEPNRFVGRDFYERQVGRLEDRLQSEHRELQRLKKELPGTSPTTADADTQAVDTWIDPWDTADAAHSAWFMPLVWASFLGWACLRQLRRPAPERAPLASGNPEPSAPPYWAVSSPPQAPPIRPELLQALQDAMEAGLLSIPNVFICPITHDIMDDPVLATDGHTYSREGIEGWLYRGHLTSPITNEPMPSALLIPNMALRSQIVGLASQAQHAQRNALPNPDGTQLAP</sequence>
<evidence type="ECO:0000256" key="1">
    <source>
        <dbReference type="SAM" id="Coils"/>
    </source>
</evidence>
<dbReference type="PANTHER" id="PTHR46573:SF1">
    <property type="entry name" value="WD REPEAT, SAM AND U-BOX DOMAIN-CONTAINING PROTEIN 1"/>
    <property type="match status" value="1"/>
</dbReference>
<evidence type="ECO:0000256" key="2">
    <source>
        <dbReference type="SAM" id="SignalP"/>
    </source>
</evidence>
<dbReference type="GO" id="GO:0004842">
    <property type="term" value="F:ubiquitin-protein transferase activity"/>
    <property type="evidence" value="ECO:0007669"/>
    <property type="project" value="InterPro"/>
</dbReference>
<protein>
    <recommendedName>
        <fullName evidence="3">U-box domain-containing protein</fullName>
    </recommendedName>
</protein>
<dbReference type="CDD" id="cd16655">
    <property type="entry name" value="RING-Ubox_WDSUB1-like"/>
    <property type="match status" value="1"/>
</dbReference>
<keyword evidence="2" id="KW-0732">Signal</keyword>
<organism evidence="4">
    <name type="scientific">Eutreptiella gymnastica</name>
    <dbReference type="NCBI Taxonomy" id="73025"/>
    <lineage>
        <taxon>Eukaryota</taxon>
        <taxon>Discoba</taxon>
        <taxon>Euglenozoa</taxon>
        <taxon>Euglenida</taxon>
        <taxon>Spirocuta</taxon>
        <taxon>Euglenophyceae</taxon>
        <taxon>Eutreptiales</taxon>
        <taxon>Eutreptiaceae</taxon>
        <taxon>Eutreptiella</taxon>
    </lineage>
</organism>
<dbReference type="AlphaFoldDB" id="A0A7S1N5Q0"/>